<dbReference type="KEGG" id="tsin:OXH18_00970"/>
<dbReference type="EMBL" id="CP113797">
    <property type="protein sequence ID" value="WAL60598.1"/>
    <property type="molecule type" value="Genomic_DNA"/>
</dbReference>
<dbReference type="PANTHER" id="PTHR39517:SF1">
    <property type="entry name" value="LIPID-A-DISACCHARIDE SYNTHASE"/>
    <property type="match status" value="1"/>
</dbReference>
<gene>
    <name evidence="1" type="ORF">OXH18_00970</name>
</gene>
<dbReference type="InterPro" id="IPR019994">
    <property type="entry name" value="Lipid-A-disac_synthase-rel_put"/>
</dbReference>
<dbReference type="AlphaFoldDB" id="A0A9E8ZCG4"/>
<dbReference type="Proteomes" id="UP001163152">
    <property type="component" value="Chromosome"/>
</dbReference>
<dbReference type="RefSeq" id="WP_268610550.1">
    <property type="nucleotide sequence ID" value="NZ_CP113797.1"/>
</dbReference>
<sequence length="429" mass="46799">MKLLCLSNGHGEDTIALRILQALQQRPSCPDIAALPIVGEGHVYTAHDIPIAGSVRAMPSGGFVYMDGRQLLRDLQGGLLRLTQTQLQTVRAWAKAGAFILAVGDIVPLLFAWSSGASYAFVGTAKSEYYLRDEKGLLPRRSWFERLESWSGSVYLPWERWLMQHPRCRAVFPRDRLTALILKRWAIPTFDVGNPMMDGLDPVGLDFGLNVDTSAETRIDSRSLTFVLLPGSRSPEAYENWQLILQAVATLVPVFQWQKLVFLAALAPSLDLAQFQQAATAFGWRSSGASSSHPYQTLSQLHARLLLVPSGFNDCLHQADFAIAMAGTATEQFVGLGKPAFILSGRGPQFTPAFAEAQTRLLGTSVTLVNSPAEIVPAVQTLLQTPDRLQLIAANGRNRMGTSGAADRIADSLITLLNTGNSCIKKNIN</sequence>
<name>A0A9E8ZCG4_9CYAN</name>
<protein>
    <submittedName>
        <fullName evidence="1">Lipid-A-disaccharide synthase-related protein</fullName>
    </submittedName>
</protein>
<dbReference type="NCBIfam" id="TIGR03492">
    <property type="entry name" value="lipid-A-disaccharide synthase-related protein"/>
    <property type="match status" value="1"/>
</dbReference>
<dbReference type="SUPFAM" id="SSF53756">
    <property type="entry name" value="UDP-Glycosyltransferase/glycogen phosphorylase"/>
    <property type="match status" value="1"/>
</dbReference>
<accession>A0A9E8ZCG4</accession>
<proteinExistence type="predicted"/>
<evidence type="ECO:0000313" key="1">
    <source>
        <dbReference type="EMBL" id="WAL60598.1"/>
    </source>
</evidence>
<reference evidence="1" key="1">
    <citation type="submission" date="2022-12" db="EMBL/GenBank/DDBJ databases">
        <title>Polyphasic identification of a Novel Hot-Spring Cyanobacterium Ocullathermofonsia sinensis gen nov. sp. nov. and Genomic Insights on its Adaptations to the Thermal Habitat.</title>
        <authorList>
            <person name="Daroch M."/>
            <person name="Tang J."/>
            <person name="Jiang Y."/>
        </authorList>
    </citation>
    <scope>NUCLEOTIDE SEQUENCE</scope>
    <source>
        <strain evidence="1">PKUAC-SCTA174</strain>
    </source>
</reference>
<organism evidence="1 2">
    <name type="scientific">Thermocoleostomius sinensis A174</name>
    <dbReference type="NCBI Taxonomy" id="2016057"/>
    <lineage>
        <taxon>Bacteria</taxon>
        <taxon>Bacillati</taxon>
        <taxon>Cyanobacteriota</taxon>
        <taxon>Cyanophyceae</taxon>
        <taxon>Oculatellales</taxon>
        <taxon>Oculatellaceae</taxon>
        <taxon>Thermocoleostomius</taxon>
    </lineage>
</organism>
<evidence type="ECO:0000313" key="2">
    <source>
        <dbReference type="Proteomes" id="UP001163152"/>
    </source>
</evidence>
<dbReference type="PANTHER" id="PTHR39517">
    <property type="entry name" value="SLL0192 PROTEIN"/>
    <property type="match status" value="1"/>
</dbReference>
<keyword evidence="2" id="KW-1185">Reference proteome</keyword>